<evidence type="ECO:0000313" key="12">
    <source>
        <dbReference type="Proteomes" id="UP001291926"/>
    </source>
</evidence>
<reference evidence="11 12" key="1">
    <citation type="journal article" date="2023" name="bioRxiv">
        <title>Genome report: Whole genome sequence and annotation of Penstemon davidsonii.</title>
        <authorList>
            <person name="Ostevik K.L."/>
            <person name="Alabady M."/>
            <person name="Zhang M."/>
            <person name="Rausher M.D."/>
        </authorList>
    </citation>
    <scope>NUCLEOTIDE SEQUENCE [LARGE SCALE GENOMIC DNA]</scope>
    <source>
        <strain evidence="11">DNT005</strain>
        <tissue evidence="11">Whole leaf</tissue>
    </source>
</reference>
<evidence type="ECO:0000256" key="3">
    <source>
        <dbReference type="ARBA" id="ARBA00012562"/>
    </source>
</evidence>
<evidence type="ECO:0000256" key="10">
    <source>
        <dbReference type="SAM" id="Phobius"/>
    </source>
</evidence>
<protein>
    <recommendedName>
        <fullName evidence="3">Aspergillus nuclease S1</fullName>
        <ecNumber evidence="3">3.1.30.1</ecNumber>
    </recommendedName>
</protein>
<evidence type="ECO:0000256" key="2">
    <source>
        <dbReference type="ARBA" id="ARBA00009547"/>
    </source>
</evidence>
<dbReference type="PANTHER" id="PTHR33146:SF27">
    <property type="entry name" value="ENDONUCLEASE 2"/>
    <property type="match status" value="1"/>
</dbReference>
<keyword evidence="8" id="KW-1015">Disulfide bond</keyword>
<dbReference type="EC" id="3.1.30.1" evidence="3"/>
<evidence type="ECO:0000256" key="1">
    <source>
        <dbReference type="ARBA" id="ARBA00000245"/>
    </source>
</evidence>
<sequence>MAGKGVKMEKRKNFRDEIKEGMEIWEIGLEEDEEDEVGDCTIELGVEIEEDIVLKEKACFGDFIHKNTKIQKYKNIEKKVAGRDIWYPEPTFLGSSMADGTRSKEIMSLLADEKGQRKVMQEQIENMHSAQESIQNTVNVLQENQNGIANTLGVVDASIKAIQLCKIHIPSIIIIIALLLCIPMVHGWGVDGHLITCKIAQKKMVLFQSRLSKAAADAVSQLLPGYASNDLSSLCSWADHVKFRYHWSSALHYIDTPDNLCTYQYNRDCKDEDGIPNRCVAGAINNYTNQLLTYNNGNSVSQYNLTEALLFLSHFIGDIHQPLHVGFTSDRGGNTIDVHWYTRKAVLHHVWDDSIIETSVERFYDSDVNELINTLQKNITTLWSNQAKAWETCSKTTCPDIYASEGIKAACAWAYKGVTEGSILEDDYFLSRDPVVNLQLAQGGVRLAATLNRVFG</sequence>
<keyword evidence="10" id="KW-0812">Transmembrane</keyword>
<evidence type="ECO:0000256" key="7">
    <source>
        <dbReference type="ARBA" id="ARBA00022801"/>
    </source>
</evidence>
<keyword evidence="5" id="KW-0479">Metal-binding</keyword>
<dbReference type="SUPFAM" id="SSF48537">
    <property type="entry name" value="Phospholipase C/P1 nuclease"/>
    <property type="match status" value="1"/>
</dbReference>
<name>A0ABR0CTM6_9LAMI</name>
<keyword evidence="10" id="KW-1133">Transmembrane helix</keyword>
<comment type="similarity">
    <text evidence="2">Belongs to the nuclease type I family.</text>
</comment>
<keyword evidence="7" id="KW-0378">Hydrolase</keyword>
<gene>
    <name evidence="11" type="ORF">RD792_015435</name>
</gene>
<dbReference type="Pfam" id="PF02265">
    <property type="entry name" value="S1-P1_nuclease"/>
    <property type="match status" value="1"/>
</dbReference>
<evidence type="ECO:0000313" key="11">
    <source>
        <dbReference type="EMBL" id="KAK4479891.1"/>
    </source>
</evidence>
<dbReference type="Proteomes" id="UP001291926">
    <property type="component" value="Unassembled WGS sequence"/>
</dbReference>
<dbReference type="InterPro" id="IPR008947">
    <property type="entry name" value="PLipase_C/P1_nuclease_dom_sf"/>
</dbReference>
<comment type="caution">
    <text evidence="11">The sequence shown here is derived from an EMBL/GenBank/DDBJ whole genome shotgun (WGS) entry which is preliminary data.</text>
</comment>
<proteinExistence type="inferred from homology"/>
<evidence type="ECO:0000256" key="9">
    <source>
        <dbReference type="ARBA" id="ARBA00023180"/>
    </source>
</evidence>
<dbReference type="PANTHER" id="PTHR33146">
    <property type="entry name" value="ENDONUCLEASE 4"/>
    <property type="match status" value="1"/>
</dbReference>
<keyword evidence="10" id="KW-0472">Membrane</keyword>
<evidence type="ECO:0000256" key="8">
    <source>
        <dbReference type="ARBA" id="ARBA00023157"/>
    </source>
</evidence>
<feature type="transmembrane region" description="Helical" evidence="10">
    <location>
        <begin position="167"/>
        <end position="189"/>
    </location>
</feature>
<evidence type="ECO:0000256" key="4">
    <source>
        <dbReference type="ARBA" id="ARBA00022722"/>
    </source>
</evidence>
<evidence type="ECO:0000256" key="5">
    <source>
        <dbReference type="ARBA" id="ARBA00022723"/>
    </source>
</evidence>
<evidence type="ECO:0000256" key="6">
    <source>
        <dbReference type="ARBA" id="ARBA00022759"/>
    </source>
</evidence>
<keyword evidence="9" id="KW-0325">Glycoprotein</keyword>
<keyword evidence="12" id="KW-1185">Reference proteome</keyword>
<organism evidence="11 12">
    <name type="scientific">Penstemon davidsonii</name>
    <dbReference type="NCBI Taxonomy" id="160366"/>
    <lineage>
        <taxon>Eukaryota</taxon>
        <taxon>Viridiplantae</taxon>
        <taxon>Streptophyta</taxon>
        <taxon>Embryophyta</taxon>
        <taxon>Tracheophyta</taxon>
        <taxon>Spermatophyta</taxon>
        <taxon>Magnoliopsida</taxon>
        <taxon>eudicotyledons</taxon>
        <taxon>Gunneridae</taxon>
        <taxon>Pentapetalae</taxon>
        <taxon>asterids</taxon>
        <taxon>lamiids</taxon>
        <taxon>Lamiales</taxon>
        <taxon>Plantaginaceae</taxon>
        <taxon>Cheloneae</taxon>
        <taxon>Penstemon</taxon>
    </lineage>
</organism>
<dbReference type="EMBL" id="JAYDYQ010002687">
    <property type="protein sequence ID" value="KAK4479891.1"/>
    <property type="molecule type" value="Genomic_DNA"/>
</dbReference>
<accession>A0ABR0CTM6</accession>
<keyword evidence="4" id="KW-0540">Nuclease</keyword>
<dbReference type="InterPro" id="IPR003154">
    <property type="entry name" value="S1/P1nuclease"/>
</dbReference>
<comment type="catalytic activity">
    <reaction evidence="1">
        <text>Endonucleolytic cleavage to 5'-phosphomononucleotide and 5'-phosphooligonucleotide end-products.</text>
        <dbReference type="EC" id="3.1.30.1"/>
    </reaction>
</comment>
<dbReference type="CDD" id="cd11010">
    <property type="entry name" value="S1-P1_nuclease"/>
    <property type="match status" value="1"/>
</dbReference>
<keyword evidence="6" id="KW-0255">Endonuclease</keyword>
<dbReference type="Gene3D" id="1.10.575.10">
    <property type="entry name" value="P1 Nuclease"/>
    <property type="match status" value="1"/>
</dbReference>